<dbReference type="Proteomes" id="UP000574769">
    <property type="component" value="Unassembled WGS sequence"/>
</dbReference>
<reference evidence="1 2" key="1">
    <citation type="submission" date="2020-08" db="EMBL/GenBank/DDBJ databases">
        <title>Genomic Encyclopedia of Type Strains, Phase IV (KMG-IV): sequencing the most valuable type-strain genomes for metagenomic binning, comparative biology and taxonomic classification.</title>
        <authorList>
            <person name="Goeker M."/>
        </authorList>
    </citation>
    <scope>NUCLEOTIDE SEQUENCE [LARGE SCALE GENOMIC DNA]</scope>
    <source>
        <strain evidence="1 2">DSM 15867</strain>
    </source>
</reference>
<protein>
    <submittedName>
        <fullName evidence="1">Uncharacterized protein</fullName>
    </submittedName>
</protein>
<evidence type="ECO:0000313" key="1">
    <source>
        <dbReference type="EMBL" id="MBB4617570.1"/>
    </source>
</evidence>
<comment type="caution">
    <text evidence="1">The sequence shown here is derived from an EMBL/GenBank/DDBJ whole genome shotgun (WGS) entry which is preliminary data.</text>
</comment>
<name>A0A7W7EZP7_9SPHN</name>
<organism evidence="1 2">
    <name type="scientific">Sphingomonas abaci</name>
    <dbReference type="NCBI Taxonomy" id="237611"/>
    <lineage>
        <taxon>Bacteria</taxon>
        <taxon>Pseudomonadati</taxon>
        <taxon>Pseudomonadota</taxon>
        <taxon>Alphaproteobacteria</taxon>
        <taxon>Sphingomonadales</taxon>
        <taxon>Sphingomonadaceae</taxon>
        <taxon>Sphingomonas</taxon>
    </lineage>
</organism>
<dbReference type="SUPFAM" id="SSF56935">
    <property type="entry name" value="Porins"/>
    <property type="match status" value="1"/>
</dbReference>
<sequence>MSGGLGYDSNPFLGAGGAEGSASTTLNIMPSITFVDGVDRAVVAGSYNRQDFFTRYGSNNGYQASASGHKQFDARTGIDVVASYDSSILGGAGNFAPIGQVVPITPGAGGTGTGIGSGAADSGSLPVVSAPIGTAPVVTIPVDGDIGLIGLRQRRKTVSTSASASYLLSERTSLFGGVNASRSTYPGGARQSILLGDFTQYGANAGFSRSINELSSVGLQVSASFVDYDRGFSSSFFTPRVTYNRTLSPRWTLNAAVGGAIVHDRISGTSVTVSATGTLCRTFSERGNFCAFASREPSVTGFGGVRTATTAGANLGYRLSEVSTVSASATYNHINNGAPELSEGVLPASQDFTSVDGSYQRQLGRHVSALASAGYRHVSSGFRTAGGATGGDSVFGRLGLTLSLGGLR</sequence>
<evidence type="ECO:0000313" key="2">
    <source>
        <dbReference type="Proteomes" id="UP000574769"/>
    </source>
</evidence>
<dbReference type="EMBL" id="JACHNY010000003">
    <property type="protein sequence ID" value="MBB4617570.1"/>
    <property type="molecule type" value="Genomic_DNA"/>
</dbReference>
<proteinExistence type="predicted"/>
<dbReference type="AlphaFoldDB" id="A0A7W7EZP7"/>
<accession>A0A7W7EZP7</accession>
<dbReference type="RefSeq" id="WP_184113534.1">
    <property type="nucleotide sequence ID" value="NZ_JACHNY010000003.1"/>
</dbReference>
<keyword evidence="2" id="KW-1185">Reference proteome</keyword>
<gene>
    <name evidence="1" type="ORF">GGQ96_001698</name>
</gene>